<dbReference type="SUPFAM" id="SSF101874">
    <property type="entry name" value="YceI-like"/>
    <property type="match status" value="1"/>
</dbReference>
<dbReference type="OrthoDB" id="9811006at2"/>
<dbReference type="EMBL" id="CP036246">
    <property type="protein sequence ID" value="QEP39753.1"/>
    <property type="molecule type" value="Genomic_DNA"/>
</dbReference>
<reference evidence="3 5" key="1">
    <citation type="submission" date="2015-05" db="EMBL/GenBank/DDBJ databases">
        <authorList>
            <person name="Rovetto F."/>
            <person name="Cocolin L."/>
            <person name="Illeghems K."/>
            <person name="Van Nieuwerburgh F."/>
            <person name="Houf K."/>
        </authorList>
    </citation>
    <scope>NUCLEOTIDE SEQUENCE [LARGE SCALE GENOMIC DNA]</scope>
    <source>
        <strain evidence="3 5">117434</strain>
    </source>
</reference>
<feature type="signal peptide" evidence="1">
    <location>
        <begin position="1"/>
        <end position="19"/>
    </location>
</feature>
<dbReference type="Pfam" id="PF04264">
    <property type="entry name" value="YceI"/>
    <property type="match status" value="1"/>
</dbReference>
<dbReference type="KEGG" id="apoc:APORC_0114"/>
<dbReference type="PANTHER" id="PTHR34406">
    <property type="entry name" value="PROTEIN YCEI"/>
    <property type="match status" value="1"/>
</dbReference>
<feature type="chain" id="PRO_5043143729" evidence="1">
    <location>
        <begin position="20"/>
        <end position="183"/>
    </location>
</feature>
<accession>A0A1C0AWX0</accession>
<dbReference type="InterPro" id="IPR007372">
    <property type="entry name" value="Lipid/polyisoprenoid-bd_YceI"/>
</dbReference>
<dbReference type="Proteomes" id="UP000322644">
    <property type="component" value="Chromosome"/>
</dbReference>
<dbReference type="RefSeq" id="WP_066176140.1">
    <property type="nucleotide sequence ID" value="NZ_CP036246.2"/>
</dbReference>
<dbReference type="AlphaFoldDB" id="A0A1C0AWX0"/>
<dbReference type="Gene3D" id="2.40.128.110">
    <property type="entry name" value="Lipid/polyisoprenoid-binding, YceI-like"/>
    <property type="match status" value="1"/>
</dbReference>
<sequence>MKNLKLGLLSLVLCSSLFAGDYKVDTSHSNVGFSVKHMMVSNVIGKFNDFTGAFEFDEKSGTLLSLNGELSVSSIDTANEKRDNHLKADDFFAAQNFPKITFKSTKVEKDTIYGDLTIKGKTQNVKFSLENGGAFAGKAGFSLKGKINRSDFGITWNKVLEAGAVAVGDQVNLIIDIEGDLVK</sequence>
<reference evidence="4 6" key="2">
    <citation type="submission" date="2019-09" db="EMBL/GenBank/DDBJ databases">
        <title>Complete genome sequencing of four Arcobacter species reveals a diverse suite of mobile elements.</title>
        <authorList>
            <person name="Miller W.G."/>
            <person name="Yee E."/>
            <person name="Bono J.L."/>
        </authorList>
    </citation>
    <scope>NUCLEOTIDE SEQUENCE [LARGE SCALE GENOMIC DNA]</scope>
    <source>
        <strain evidence="4 6">CCUG 56899</strain>
    </source>
</reference>
<reference evidence="4 6" key="3">
    <citation type="submission" date="2019-09" db="EMBL/GenBank/DDBJ databases">
        <title>Taxonomic note: a critical rebuttal of the proposed division of the genus Arcobacter into six genera, emended descriptions of Arcobacter anaerophilus and the genus Arcobacter, and an assessment of genus-level boundaries for Epsilonproteobacteria using in silico genomic comparator tools.</title>
        <authorList>
            <person name="On S.L.W."/>
            <person name="Miller W.G."/>
            <person name="Biggs P."/>
            <person name="Cornelius A."/>
            <person name="Vandamme P."/>
        </authorList>
    </citation>
    <scope>NUCLEOTIDE SEQUENCE [LARGE SCALE GENOMIC DNA]</scope>
    <source>
        <strain evidence="4 6">CCUG 56899</strain>
    </source>
</reference>
<evidence type="ECO:0000313" key="3">
    <source>
        <dbReference type="EMBL" id="OCL91632.1"/>
    </source>
</evidence>
<dbReference type="InterPro" id="IPR036761">
    <property type="entry name" value="TTHA0802/YceI-like_sf"/>
</dbReference>
<proteinExistence type="predicted"/>
<dbReference type="Proteomes" id="UP000093159">
    <property type="component" value="Unassembled WGS sequence"/>
</dbReference>
<protein>
    <submittedName>
        <fullName evidence="4">YceI-like domain-containing periplasmic protein</fullName>
    </submittedName>
</protein>
<keyword evidence="1" id="KW-0732">Signal</keyword>
<organism evidence="4 6">
    <name type="scientific">Arcobacter porcinus</name>
    <dbReference type="NCBI Taxonomy" id="1935204"/>
    <lineage>
        <taxon>Bacteria</taxon>
        <taxon>Pseudomonadati</taxon>
        <taxon>Campylobacterota</taxon>
        <taxon>Epsilonproteobacteria</taxon>
        <taxon>Campylobacterales</taxon>
        <taxon>Arcobacteraceae</taxon>
        <taxon>Arcobacter</taxon>
    </lineage>
</organism>
<evidence type="ECO:0000313" key="4">
    <source>
        <dbReference type="EMBL" id="QEP39753.1"/>
    </source>
</evidence>
<gene>
    <name evidence="3" type="ORF">AAX28_01377</name>
    <name evidence="4" type="ORF">APORC_0114</name>
</gene>
<evidence type="ECO:0000256" key="1">
    <source>
        <dbReference type="SAM" id="SignalP"/>
    </source>
</evidence>
<feature type="domain" description="Lipid/polyisoprenoid-binding YceI-like" evidence="2">
    <location>
        <begin position="21"/>
        <end position="180"/>
    </location>
</feature>
<name>A0A1C0AWX0_9BACT</name>
<dbReference type="SMART" id="SM00867">
    <property type="entry name" value="YceI"/>
    <property type="match status" value="1"/>
</dbReference>
<keyword evidence="5" id="KW-1185">Reference proteome</keyword>
<evidence type="ECO:0000259" key="2">
    <source>
        <dbReference type="SMART" id="SM00867"/>
    </source>
</evidence>
<dbReference type="EMBL" id="LDIR01000002">
    <property type="protein sequence ID" value="OCL91632.1"/>
    <property type="molecule type" value="Genomic_DNA"/>
</dbReference>
<evidence type="ECO:0000313" key="6">
    <source>
        <dbReference type="Proteomes" id="UP000322644"/>
    </source>
</evidence>
<evidence type="ECO:0000313" key="5">
    <source>
        <dbReference type="Proteomes" id="UP000093159"/>
    </source>
</evidence>
<dbReference type="PANTHER" id="PTHR34406:SF1">
    <property type="entry name" value="PROTEIN YCEI"/>
    <property type="match status" value="1"/>
</dbReference>